<name>A0A7R8ZK82_9CRUS</name>
<evidence type="ECO:0000313" key="1">
    <source>
        <dbReference type="EMBL" id="CAD7224592.1"/>
    </source>
</evidence>
<accession>A0A7R8ZK82</accession>
<protein>
    <submittedName>
        <fullName evidence="1">Uncharacterized protein</fullName>
    </submittedName>
</protein>
<sequence>MLLHATELERVEYANLSLALAMEAAEKANHYHQDDIRSDDGFSEDLDEASWTFNENQIGATAVRHNHWASSNRFAHFPPGSPSSILEKWRHSFDELRITPTTSLMAPHPAWWTNQMLDTGSLPRTVTPFLIWHQGIHVADTFIACSTLDYQGDPFKSSDGVVTCDTCHLALWIEEAFPPGGLIKSPPVEVLNSCQAYGIAWNTEYDMHESQGSLAELLLAAGCWCSGQPLILRGRKHRGGVPDTLVVQGLRAFEREKTG</sequence>
<reference evidence="1" key="1">
    <citation type="submission" date="2020-11" db="EMBL/GenBank/DDBJ databases">
        <authorList>
            <person name="Tran Van P."/>
        </authorList>
    </citation>
    <scope>NUCLEOTIDE SEQUENCE</scope>
</reference>
<organism evidence="1">
    <name type="scientific">Cyprideis torosa</name>
    <dbReference type="NCBI Taxonomy" id="163714"/>
    <lineage>
        <taxon>Eukaryota</taxon>
        <taxon>Metazoa</taxon>
        <taxon>Ecdysozoa</taxon>
        <taxon>Arthropoda</taxon>
        <taxon>Crustacea</taxon>
        <taxon>Oligostraca</taxon>
        <taxon>Ostracoda</taxon>
        <taxon>Podocopa</taxon>
        <taxon>Podocopida</taxon>
        <taxon>Cytherocopina</taxon>
        <taxon>Cytheroidea</taxon>
        <taxon>Cytherideidae</taxon>
        <taxon>Cyprideis</taxon>
    </lineage>
</organism>
<dbReference type="EMBL" id="OB660404">
    <property type="protein sequence ID" value="CAD7224592.1"/>
    <property type="molecule type" value="Genomic_DNA"/>
</dbReference>
<gene>
    <name evidence="1" type="ORF">CTOB1V02_LOCUS2549</name>
</gene>
<dbReference type="AlphaFoldDB" id="A0A7R8ZK82"/>
<proteinExistence type="predicted"/>